<comment type="caution">
    <text evidence="2">The sequence shown here is derived from an EMBL/GenBank/DDBJ whole genome shotgun (WGS) entry which is preliminary data.</text>
</comment>
<dbReference type="InterPro" id="IPR011059">
    <property type="entry name" value="Metal-dep_hydrolase_composite"/>
</dbReference>
<keyword evidence="2" id="KW-0378">Hydrolase</keyword>
<evidence type="ECO:0000259" key="1">
    <source>
        <dbReference type="Pfam" id="PF07969"/>
    </source>
</evidence>
<dbReference type="CDD" id="cd01300">
    <property type="entry name" value="YtcJ_like"/>
    <property type="match status" value="1"/>
</dbReference>
<reference evidence="2 3" key="1">
    <citation type="submission" date="2018-10" db="EMBL/GenBank/DDBJ databases">
        <title>Phylogenomics of Brevibacillus.</title>
        <authorList>
            <person name="Dunlap C."/>
        </authorList>
    </citation>
    <scope>NUCLEOTIDE SEQUENCE [LARGE SCALE GENOMIC DNA]</scope>
    <source>
        <strain evidence="2 3">JCM 15716</strain>
    </source>
</reference>
<proteinExistence type="predicted"/>
<dbReference type="Pfam" id="PF07969">
    <property type="entry name" value="Amidohydro_3"/>
    <property type="match status" value="1"/>
</dbReference>
<dbReference type="Gene3D" id="3.10.310.70">
    <property type="match status" value="1"/>
</dbReference>
<dbReference type="AlphaFoldDB" id="A0A3M8DAD0"/>
<evidence type="ECO:0000313" key="2">
    <source>
        <dbReference type="EMBL" id="RNB85100.1"/>
    </source>
</evidence>
<accession>A0A3M8DAD0</accession>
<dbReference type="InterPro" id="IPR013108">
    <property type="entry name" value="Amidohydro_3"/>
</dbReference>
<dbReference type="SUPFAM" id="SSF51338">
    <property type="entry name" value="Composite domain of metallo-dependent hydrolases"/>
    <property type="match status" value="1"/>
</dbReference>
<keyword evidence="3" id="KW-1185">Reference proteome</keyword>
<dbReference type="Proteomes" id="UP000271031">
    <property type="component" value="Unassembled WGS sequence"/>
</dbReference>
<organism evidence="2 3">
    <name type="scientific">Brevibacillus fluminis</name>
    <dbReference type="NCBI Taxonomy" id="511487"/>
    <lineage>
        <taxon>Bacteria</taxon>
        <taxon>Bacillati</taxon>
        <taxon>Bacillota</taxon>
        <taxon>Bacilli</taxon>
        <taxon>Bacillales</taxon>
        <taxon>Paenibacillaceae</taxon>
        <taxon>Brevibacillus</taxon>
    </lineage>
</organism>
<dbReference type="RefSeq" id="WP_122919585.1">
    <property type="nucleotide sequence ID" value="NZ_RHHQ01000015.1"/>
</dbReference>
<dbReference type="SUPFAM" id="SSF51556">
    <property type="entry name" value="Metallo-dependent hydrolases"/>
    <property type="match status" value="1"/>
</dbReference>
<dbReference type="Gene3D" id="3.20.20.140">
    <property type="entry name" value="Metal-dependent hydrolases"/>
    <property type="match status" value="1"/>
</dbReference>
<dbReference type="InterPro" id="IPR032466">
    <property type="entry name" value="Metal_Hydrolase"/>
</dbReference>
<dbReference type="InterPro" id="IPR033932">
    <property type="entry name" value="YtcJ-like"/>
</dbReference>
<dbReference type="EMBL" id="RHHQ01000015">
    <property type="protein sequence ID" value="RNB85100.1"/>
    <property type="molecule type" value="Genomic_DNA"/>
</dbReference>
<gene>
    <name evidence="2" type="ORF">EDM56_19525</name>
</gene>
<dbReference type="GO" id="GO:0016810">
    <property type="term" value="F:hydrolase activity, acting on carbon-nitrogen (but not peptide) bonds"/>
    <property type="evidence" value="ECO:0007669"/>
    <property type="project" value="InterPro"/>
</dbReference>
<dbReference type="PANTHER" id="PTHR22642">
    <property type="entry name" value="IMIDAZOLONEPROPIONASE"/>
    <property type="match status" value="1"/>
</dbReference>
<dbReference type="Gene3D" id="2.30.40.10">
    <property type="entry name" value="Urease, subunit C, domain 1"/>
    <property type="match status" value="1"/>
</dbReference>
<dbReference type="OrthoDB" id="9767366at2"/>
<protein>
    <submittedName>
        <fullName evidence="2">Amidohydrolase</fullName>
    </submittedName>
</protein>
<dbReference type="PANTHER" id="PTHR22642:SF2">
    <property type="entry name" value="PROTEIN LONG AFTER FAR-RED 3"/>
    <property type="match status" value="1"/>
</dbReference>
<feature type="domain" description="Amidohydrolase 3" evidence="1">
    <location>
        <begin position="55"/>
        <end position="535"/>
    </location>
</feature>
<evidence type="ECO:0000313" key="3">
    <source>
        <dbReference type="Proteomes" id="UP000271031"/>
    </source>
</evidence>
<name>A0A3M8DAD0_9BACL</name>
<sequence length="538" mass="59766">MNTKPYADLILSGNAVFTGLSDKPEPSAIAIVGNKIAAIGSKEEIASYKGPQTKEYDAGDQLIMPGMHDFHLHIMFGSIAMEGVQLFQARSQQEAIEMVRQHAQNVPADEWVLGFVWDAAYWDNQELPTRQSLDEVFPDRPVLLFHAEGHYAWVNSKALELAGVTRESENPPFGIIARDEAGDATGILYESAIGLVANKAFDLPREKKMALFQNFLKEARTCGITSVSDLYGTDISKKLDDFTLFREAEEKGELTSRVHLFPALDGDLERARSQRDMYKSDKLRVSGLKQFIDGVITGRTAWLIGSYADMEGHEGESAFPVETILKWVEEADKEGFNVRFHSIGEAAIRLALDAFEQAAKVNGPRDRRHAVEHVEVIHPDDIARFGQLGVIASQQPDHMAMSERGVYTDRIGAEREPYVFVTRSLQQAGAPLAFSSDFPIDVLNPMIQIYRAVTRIDSSGKNVWHPEQRVSLADALRAYTWGGAYGTEREHELGTLEAGKLADIAILDRNLFDVPVEQIPETKAVLTVMDGKIVFSAE</sequence>